<protein>
    <submittedName>
        <fullName evidence="2">Uncharacterized protein</fullName>
    </submittedName>
</protein>
<dbReference type="AlphaFoldDB" id="A0A8S1GQ45"/>
<dbReference type="Proteomes" id="UP000835052">
    <property type="component" value="Unassembled WGS sequence"/>
</dbReference>
<reference evidence="2" key="1">
    <citation type="submission" date="2020-10" db="EMBL/GenBank/DDBJ databases">
        <authorList>
            <person name="Kikuchi T."/>
        </authorList>
    </citation>
    <scope>NUCLEOTIDE SEQUENCE</scope>
    <source>
        <strain evidence="2">NKZ352</strain>
    </source>
</reference>
<accession>A0A8S1GQ45</accession>
<dbReference type="EMBL" id="CAJGYM010000001">
    <property type="protein sequence ID" value="CAD6184723.1"/>
    <property type="molecule type" value="Genomic_DNA"/>
</dbReference>
<name>A0A8S1GQ45_9PELO</name>
<sequence>MRRRGGRGESARRVGGHQRLRPPAPGRRNAPRRTVRKAVPLIYANFQTTSFFATRPKVPRTHAPDQKAACAQQHLKAFDQAVGVLHEGQIQEDVRAAVSRPQPATIYDMLYCRDSIDRFCQKTSTRCTPTNTRAQADLLLVDNMRALSFNPNPNPF</sequence>
<evidence type="ECO:0000256" key="1">
    <source>
        <dbReference type="SAM" id="MobiDB-lite"/>
    </source>
</evidence>
<comment type="caution">
    <text evidence="2">The sequence shown here is derived from an EMBL/GenBank/DDBJ whole genome shotgun (WGS) entry which is preliminary data.</text>
</comment>
<feature type="compositionally biased region" description="Basic and acidic residues" evidence="1">
    <location>
        <begin position="1"/>
        <end position="12"/>
    </location>
</feature>
<gene>
    <name evidence="2" type="ORF">CAUJ_LOCUS642</name>
</gene>
<evidence type="ECO:0000313" key="2">
    <source>
        <dbReference type="EMBL" id="CAD6184723.1"/>
    </source>
</evidence>
<evidence type="ECO:0000313" key="3">
    <source>
        <dbReference type="Proteomes" id="UP000835052"/>
    </source>
</evidence>
<organism evidence="2 3">
    <name type="scientific">Caenorhabditis auriculariae</name>
    <dbReference type="NCBI Taxonomy" id="2777116"/>
    <lineage>
        <taxon>Eukaryota</taxon>
        <taxon>Metazoa</taxon>
        <taxon>Ecdysozoa</taxon>
        <taxon>Nematoda</taxon>
        <taxon>Chromadorea</taxon>
        <taxon>Rhabditida</taxon>
        <taxon>Rhabditina</taxon>
        <taxon>Rhabditomorpha</taxon>
        <taxon>Rhabditoidea</taxon>
        <taxon>Rhabditidae</taxon>
        <taxon>Peloderinae</taxon>
        <taxon>Caenorhabditis</taxon>
    </lineage>
</organism>
<proteinExistence type="predicted"/>
<feature type="region of interest" description="Disordered" evidence="1">
    <location>
        <begin position="1"/>
        <end position="34"/>
    </location>
</feature>
<keyword evidence="3" id="KW-1185">Reference proteome</keyword>